<dbReference type="Pfam" id="PF00892">
    <property type="entry name" value="EamA"/>
    <property type="match status" value="1"/>
</dbReference>
<dbReference type="PANTHER" id="PTHR22911">
    <property type="entry name" value="ACYL-MALONYL CONDENSING ENZYME-RELATED"/>
    <property type="match status" value="1"/>
</dbReference>
<evidence type="ECO:0000256" key="8">
    <source>
        <dbReference type="SAM" id="Phobius"/>
    </source>
</evidence>
<feature type="transmembrane region" description="Helical" evidence="8">
    <location>
        <begin position="108"/>
        <end position="125"/>
    </location>
</feature>
<dbReference type="EMBL" id="JAQQXP010000001">
    <property type="protein sequence ID" value="MDC8829602.1"/>
    <property type="molecule type" value="Genomic_DNA"/>
</dbReference>
<feature type="transmembrane region" description="Helical" evidence="8">
    <location>
        <begin position="215"/>
        <end position="233"/>
    </location>
</feature>
<feature type="transmembrane region" description="Helical" evidence="8">
    <location>
        <begin position="43"/>
        <end position="64"/>
    </location>
</feature>
<keyword evidence="5 8" id="KW-0812">Transmembrane</keyword>
<dbReference type="InterPro" id="IPR037185">
    <property type="entry name" value="EmrE-like"/>
</dbReference>
<feature type="transmembrane region" description="Helical" evidence="8">
    <location>
        <begin position="132"/>
        <end position="149"/>
    </location>
</feature>
<dbReference type="InterPro" id="IPR000620">
    <property type="entry name" value="EamA_dom"/>
</dbReference>
<evidence type="ECO:0000256" key="5">
    <source>
        <dbReference type="ARBA" id="ARBA00022692"/>
    </source>
</evidence>
<keyword evidence="11" id="KW-1185">Reference proteome</keyword>
<keyword evidence="4" id="KW-1003">Cell membrane</keyword>
<feature type="transmembrane region" description="Helical" evidence="8">
    <location>
        <begin position="12"/>
        <end position="31"/>
    </location>
</feature>
<reference evidence="10 11" key="1">
    <citation type="submission" date="2022-10" db="EMBL/GenBank/DDBJ databases">
        <title>Alteromonas sp. chi3 Genome sequencing.</title>
        <authorList>
            <person name="Park S."/>
        </authorList>
    </citation>
    <scope>NUCLEOTIDE SEQUENCE [LARGE SCALE GENOMIC DNA]</scope>
    <source>
        <strain evidence="11">chi3</strain>
    </source>
</reference>
<dbReference type="InterPro" id="IPR004626">
    <property type="entry name" value="RarD"/>
</dbReference>
<evidence type="ECO:0000256" key="3">
    <source>
        <dbReference type="ARBA" id="ARBA00022448"/>
    </source>
</evidence>
<evidence type="ECO:0000256" key="2">
    <source>
        <dbReference type="ARBA" id="ARBA00007362"/>
    </source>
</evidence>
<evidence type="ECO:0000313" key="11">
    <source>
        <dbReference type="Proteomes" id="UP001218788"/>
    </source>
</evidence>
<evidence type="ECO:0000256" key="7">
    <source>
        <dbReference type="ARBA" id="ARBA00023136"/>
    </source>
</evidence>
<gene>
    <name evidence="10" type="primary">rarD</name>
    <name evidence="10" type="ORF">OIK42_02390</name>
</gene>
<comment type="similarity">
    <text evidence="2">Belongs to the EamA transporter family.</text>
</comment>
<keyword evidence="6 8" id="KW-1133">Transmembrane helix</keyword>
<keyword evidence="7 8" id="KW-0472">Membrane</keyword>
<feature type="transmembrane region" description="Helical" evidence="8">
    <location>
        <begin position="270"/>
        <end position="291"/>
    </location>
</feature>
<feature type="transmembrane region" description="Helical" evidence="8">
    <location>
        <begin position="183"/>
        <end position="203"/>
    </location>
</feature>
<dbReference type="PANTHER" id="PTHR22911:SF137">
    <property type="entry name" value="SOLUTE CARRIER FAMILY 35 MEMBER G2-RELATED"/>
    <property type="match status" value="1"/>
</dbReference>
<dbReference type="Proteomes" id="UP001218788">
    <property type="component" value="Unassembled WGS sequence"/>
</dbReference>
<feature type="domain" description="EamA" evidence="9">
    <location>
        <begin position="12"/>
        <end position="147"/>
    </location>
</feature>
<organism evidence="10 11">
    <name type="scientific">Alteromonas gilva</name>
    <dbReference type="NCBI Taxonomy" id="2987522"/>
    <lineage>
        <taxon>Bacteria</taxon>
        <taxon>Pseudomonadati</taxon>
        <taxon>Pseudomonadota</taxon>
        <taxon>Gammaproteobacteria</taxon>
        <taxon>Alteromonadales</taxon>
        <taxon>Alteromonadaceae</taxon>
        <taxon>Alteromonas/Salinimonas group</taxon>
        <taxon>Alteromonas</taxon>
    </lineage>
</organism>
<evidence type="ECO:0000259" key="9">
    <source>
        <dbReference type="Pfam" id="PF00892"/>
    </source>
</evidence>
<dbReference type="RefSeq" id="WP_273638057.1">
    <property type="nucleotide sequence ID" value="NZ_JAQQXP010000001.1"/>
</dbReference>
<evidence type="ECO:0000256" key="6">
    <source>
        <dbReference type="ARBA" id="ARBA00022989"/>
    </source>
</evidence>
<evidence type="ECO:0000256" key="4">
    <source>
        <dbReference type="ARBA" id="ARBA00022475"/>
    </source>
</evidence>
<keyword evidence="3" id="KW-0813">Transport</keyword>
<comment type="subcellular location">
    <subcellularLocation>
        <location evidence="1">Cell membrane</location>
        <topology evidence="1">Multi-pass membrane protein</topology>
    </subcellularLocation>
</comment>
<evidence type="ECO:0000256" key="1">
    <source>
        <dbReference type="ARBA" id="ARBA00004651"/>
    </source>
</evidence>
<feature type="transmembrane region" description="Helical" evidence="8">
    <location>
        <begin position="240"/>
        <end position="264"/>
    </location>
</feature>
<feature type="transmembrane region" description="Helical" evidence="8">
    <location>
        <begin position="76"/>
        <end position="96"/>
    </location>
</feature>
<dbReference type="SUPFAM" id="SSF103481">
    <property type="entry name" value="Multidrug resistance efflux transporter EmrE"/>
    <property type="match status" value="2"/>
</dbReference>
<accession>A0ABT5KXV9</accession>
<comment type="caution">
    <text evidence="10">The sequence shown here is derived from an EMBL/GenBank/DDBJ whole genome shotgun (WGS) entry which is preliminary data.</text>
</comment>
<protein>
    <submittedName>
        <fullName evidence="10">EamA family transporter RarD</fullName>
    </submittedName>
</protein>
<evidence type="ECO:0000313" key="10">
    <source>
        <dbReference type="EMBL" id="MDC8829602.1"/>
    </source>
</evidence>
<name>A0ABT5KXV9_9ALTE</name>
<sequence>MANDAVQRQAFAGILYAIAAYTMWGIAPLYFKQIIAVPAPDILMHRVVWSAALLALLLIGLGQVAKVRIIFKSRRLVGLLIVASILLAGNWLLFIWAVNSGLMLEASLGYYINPLLNVFLARLFLNERLRRMQQLAVVLALIGVANIIIAHGTLPWVALSLAGSFAIYGLLRRQIPVEPLPGLFMETLVLLPFAAGYWLFFASDVGRMTGNEMSLNAWLMAAGVVTTMPLLAFNAAAKRIMFTTLGLIQYIGPSLMFIFAVVLYNEPLEPARLVTFALVWCGLVLFSIDSLKVYRQQRKARKAAQAA</sequence>
<dbReference type="NCBIfam" id="TIGR00688">
    <property type="entry name" value="rarD"/>
    <property type="match status" value="1"/>
</dbReference>
<proteinExistence type="inferred from homology"/>